<organism evidence="2 3">
    <name type="scientific">Saitoella complicata (strain BCRC 22490 / CBS 7301 / JCM 7358 / NBRC 10748 / NRRL Y-17804)</name>
    <dbReference type="NCBI Taxonomy" id="698492"/>
    <lineage>
        <taxon>Eukaryota</taxon>
        <taxon>Fungi</taxon>
        <taxon>Dikarya</taxon>
        <taxon>Ascomycota</taxon>
        <taxon>Taphrinomycotina</taxon>
        <taxon>Taphrinomycotina incertae sedis</taxon>
        <taxon>Saitoella</taxon>
    </lineage>
</organism>
<reference evidence="2 3" key="3">
    <citation type="journal article" date="2015" name="Genome Announc.">
        <title>Draft Genome Sequence of the Archiascomycetous Yeast Saitoella complicata.</title>
        <authorList>
            <person name="Yamauchi K."/>
            <person name="Kondo S."/>
            <person name="Hamamoto M."/>
            <person name="Takahashi Y."/>
            <person name="Ogura Y."/>
            <person name="Hayashi T."/>
            <person name="Nishida H."/>
        </authorList>
    </citation>
    <scope>NUCLEOTIDE SEQUENCE [LARGE SCALE GENOMIC DNA]</scope>
    <source>
        <strain evidence="2 3">NRRL Y-17804</strain>
    </source>
</reference>
<comment type="caution">
    <text evidence="2">The sequence shown here is derived from an EMBL/GenBank/DDBJ whole genome shotgun (WGS) entry which is preliminary data.</text>
</comment>
<dbReference type="OrthoDB" id="3548492at2759"/>
<protein>
    <submittedName>
        <fullName evidence="2">Uncharacterized protein</fullName>
    </submittedName>
</protein>
<feature type="compositionally biased region" description="Polar residues" evidence="1">
    <location>
        <begin position="1"/>
        <end position="23"/>
    </location>
</feature>
<accession>A0A0E9NN80</accession>
<feature type="region of interest" description="Disordered" evidence="1">
    <location>
        <begin position="1"/>
        <end position="29"/>
    </location>
</feature>
<feature type="compositionally biased region" description="Basic and acidic residues" evidence="1">
    <location>
        <begin position="93"/>
        <end position="120"/>
    </location>
</feature>
<dbReference type="EMBL" id="BACD03000041">
    <property type="protein sequence ID" value="GAO51141.1"/>
    <property type="molecule type" value="Genomic_DNA"/>
</dbReference>
<evidence type="ECO:0000313" key="3">
    <source>
        <dbReference type="Proteomes" id="UP000033140"/>
    </source>
</evidence>
<dbReference type="RefSeq" id="XP_019021502.1">
    <property type="nucleotide sequence ID" value="XM_019168056.1"/>
</dbReference>
<reference evidence="2 3" key="1">
    <citation type="journal article" date="2011" name="J. Gen. Appl. Microbiol.">
        <title>Draft genome sequencing of the enigmatic yeast Saitoella complicata.</title>
        <authorList>
            <person name="Nishida H."/>
            <person name="Hamamoto M."/>
            <person name="Sugiyama J."/>
        </authorList>
    </citation>
    <scope>NUCLEOTIDE SEQUENCE [LARGE SCALE GENOMIC DNA]</scope>
    <source>
        <strain evidence="2 3">NRRL Y-17804</strain>
    </source>
</reference>
<gene>
    <name evidence="2" type="ORF">G7K_5252-t1</name>
</gene>
<dbReference type="InterPro" id="IPR009057">
    <property type="entry name" value="Homeodomain-like_sf"/>
</dbReference>
<sequence>MARTSKSTNTHAQDQSQNHSLKSQPAPFKRLPGVKYIDDVPYSKLLHDQKPIRRAQIVILHQMGYTNSVVEKERLVARSTLKDTLSRYAKTKTYRDLPRGGRPKSYTEREERELVRSEGKGRHRML</sequence>
<dbReference type="SUPFAM" id="SSF46689">
    <property type="entry name" value="Homeodomain-like"/>
    <property type="match status" value="1"/>
</dbReference>
<feature type="region of interest" description="Disordered" evidence="1">
    <location>
        <begin position="93"/>
        <end position="126"/>
    </location>
</feature>
<reference evidence="2 3" key="2">
    <citation type="journal article" date="2014" name="J. Gen. Appl. Microbiol.">
        <title>The early diverging ascomycetous budding yeast Saitoella complicata has three histone deacetylases belonging to the Clr6, Hos2, and Rpd3 lineages.</title>
        <authorList>
            <person name="Nishida H."/>
            <person name="Matsumoto T."/>
            <person name="Kondo S."/>
            <person name="Hamamoto M."/>
            <person name="Yoshikawa H."/>
        </authorList>
    </citation>
    <scope>NUCLEOTIDE SEQUENCE [LARGE SCALE GENOMIC DNA]</scope>
    <source>
        <strain evidence="2 3">NRRL Y-17804</strain>
    </source>
</reference>
<dbReference type="AlphaFoldDB" id="A0A0E9NN80"/>
<evidence type="ECO:0000256" key="1">
    <source>
        <dbReference type="SAM" id="MobiDB-lite"/>
    </source>
</evidence>
<name>A0A0E9NN80_SAICN</name>
<proteinExistence type="predicted"/>
<dbReference type="Proteomes" id="UP000033140">
    <property type="component" value="Unassembled WGS sequence"/>
</dbReference>
<evidence type="ECO:0000313" key="2">
    <source>
        <dbReference type="EMBL" id="GAO51141.1"/>
    </source>
</evidence>
<keyword evidence="3" id="KW-1185">Reference proteome</keyword>